<evidence type="ECO:0000256" key="1">
    <source>
        <dbReference type="SAM" id="SignalP"/>
    </source>
</evidence>
<feature type="signal peptide" evidence="1">
    <location>
        <begin position="1"/>
        <end position="19"/>
    </location>
</feature>
<comment type="caution">
    <text evidence="2">The sequence shown here is derived from an EMBL/GenBank/DDBJ whole genome shotgun (WGS) entry which is preliminary data.</text>
</comment>
<keyword evidence="3" id="KW-1185">Reference proteome</keyword>
<dbReference type="RefSeq" id="WP_304420902.1">
    <property type="nucleotide sequence ID" value="NZ_JANCMU010000005.1"/>
</dbReference>
<dbReference type="AlphaFoldDB" id="A0A9X4N104"/>
<protein>
    <recommendedName>
        <fullName evidence="4">Lipoprotein</fullName>
    </recommendedName>
</protein>
<dbReference type="EMBL" id="JANCMU010000005">
    <property type="protein sequence ID" value="MDG4946511.1"/>
    <property type="molecule type" value="Genomic_DNA"/>
</dbReference>
<sequence length="292" mass="32632">MKKLLMLSLLSAFMFSCSSDDDGVGGSIDQSDYFPVTQNAMWFYDFNQSLQGNNNSGNTIIDINGSTMIDGEAYQILDNTTYLIGSMNQVFFKKNLNKEVTIRPMVDVFNEFVDFGDMRFIQNSMQSNAVLVESEVQLEGDAMPIPENESGITGTVTPTTYITIRNRHINKTNNMTVNSMSYQGITQQRMEYDIKMVLDIQAIVEVGGESIPLNRQHELVEQQQYGTLDLFLAKDVGIIKTDYDYSFNDLNLTTNISLGGISIDIADFAPEVLNFNNALDMSGAASINDFTF</sequence>
<proteinExistence type="predicted"/>
<reference evidence="2" key="1">
    <citation type="submission" date="2022-07" db="EMBL/GenBank/DDBJ databases">
        <title>Description and genome-wide analysis of Profundicola chukchiensis gen. nov., sp. nov., marine bacteria isolated from bottom sediments of the Chukchi Sea.</title>
        <authorList>
            <person name="Romanenko L."/>
            <person name="Otstavnykh N."/>
            <person name="Kurilenko V."/>
            <person name="Eremeev V."/>
            <person name="Velansky P."/>
            <person name="Mikhailov V."/>
            <person name="Isaeva M."/>
        </authorList>
    </citation>
    <scope>NUCLEOTIDE SEQUENCE</scope>
    <source>
        <strain evidence="2">KMM 9713</strain>
    </source>
</reference>
<organism evidence="2 3">
    <name type="scientific">Profundicola chukchiensis</name>
    <dbReference type="NCBI Taxonomy" id="2961959"/>
    <lineage>
        <taxon>Bacteria</taxon>
        <taxon>Pseudomonadati</taxon>
        <taxon>Bacteroidota</taxon>
        <taxon>Flavobacteriia</taxon>
        <taxon>Flavobacteriales</taxon>
        <taxon>Weeksellaceae</taxon>
        <taxon>Profundicola</taxon>
    </lineage>
</organism>
<evidence type="ECO:0000313" key="2">
    <source>
        <dbReference type="EMBL" id="MDG4946511.1"/>
    </source>
</evidence>
<keyword evidence="1" id="KW-0732">Signal</keyword>
<accession>A0A9X4N104</accession>
<dbReference type="PROSITE" id="PS51257">
    <property type="entry name" value="PROKAR_LIPOPROTEIN"/>
    <property type="match status" value="1"/>
</dbReference>
<name>A0A9X4N104_9FLAO</name>
<evidence type="ECO:0008006" key="4">
    <source>
        <dbReference type="Google" id="ProtNLM"/>
    </source>
</evidence>
<dbReference type="Proteomes" id="UP001152599">
    <property type="component" value="Unassembled WGS sequence"/>
</dbReference>
<feature type="chain" id="PRO_5040790420" description="Lipoprotein" evidence="1">
    <location>
        <begin position="20"/>
        <end position="292"/>
    </location>
</feature>
<gene>
    <name evidence="2" type="ORF">NMK71_08805</name>
</gene>
<evidence type="ECO:0000313" key="3">
    <source>
        <dbReference type="Proteomes" id="UP001152599"/>
    </source>
</evidence>